<evidence type="ECO:0000313" key="1">
    <source>
        <dbReference type="EnsemblPlants" id="OMERI10G05950.1"/>
    </source>
</evidence>
<proteinExistence type="predicted"/>
<reference evidence="1" key="2">
    <citation type="submission" date="2018-05" db="EMBL/GenBank/DDBJ databases">
        <title>OmerRS3 (Oryza meridionalis Reference Sequence Version 3).</title>
        <authorList>
            <person name="Zhang J."/>
            <person name="Kudrna D."/>
            <person name="Lee S."/>
            <person name="Talag J."/>
            <person name="Welchert J."/>
            <person name="Wing R.A."/>
        </authorList>
    </citation>
    <scope>NUCLEOTIDE SEQUENCE [LARGE SCALE GENOMIC DNA]</scope>
    <source>
        <strain evidence="1">cv. OR44</strain>
    </source>
</reference>
<accession>A0A0E0EXB2</accession>
<dbReference type="HOGENOM" id="CLU_1296149_0_0_1"/>
<protein>
    <submittedName>
        <fullName evidence="1">Uncharacterized protein</fullName>
    </submittedName>
</protein>
<reference evidence="1" key="1">
    <citation type="submission" date="2015-04" db="UniProtKB">
        <authorList>
            <consortium name="EnsemblPlants"/>
        </authorList>
    </citation>
    <scope>IDENTIFICATION</scope>
</reference>
<sequence>MGCPALRLLRAVDCFNAMELLILDYSILPCFAALPGAAAFLRSEGNCGAGSAALASATGFLSSERRTSATTELAGASCLLMEPSGECHSWPPPSSLRNWHATFNFHTMSCSPQPSTPATQHKRKDPLADSPAFGQFLVSFHVPSKRSRLSVLTESMCGLTRPFLVMLICLQVPACHQGGLHVVVAIYLSLSPHRRTLQPSRLHIPLIGFISKS</sequence>
<dbReference type="EnsemblPlants" id="OMERI10G05950.1">
    <property type="protein sequence ID" value="OMERI10G05950.1"/>
    <property type="gene ID" value="OMERI10G05950"/>
</dbReference>
<dbReference type="Proteomes" id="UP000008021">
    <property type="component" value="Chromosome 10"/>
</dbReference>
<dbReference type="AlphaFoldDB" id="A0A0E0EXB2"/>
<evidence type="ECO:0000313" key="2">
    <source>
        <dbReference type="Proteomes" id="UP000008021"/>
    </source>
</evidence>
<keyword evidence="2" id="KW-1185">Reference proteome</keyword>
<organism evidence="1">
    <name type="scientific">Oryza meridionalis</name>
    <dbReference type="NCBI Taxonomy" id="40149"/>
    <lineage>
        <taxon>Eukaryota</taxon>
        <taxon>Viridiplantae</taxon>
        <taxon>Streptophyta</taxon>
        <taxon>Embryophyta</taxon>
        <taxon>Tracheophyta</taxon>
        <taxon>Spermatophyta</taxon>
        <taxon>Magnoliopsida</taxon>
        <taxon>Liliopsida</taxon>
        <taxon>Poales</taxon>
        <taxon>Poaceae</taxon>
        <taxon>BOP clade</taxon>
        <taxon>Oryzoideae</taxon>
        <taxon>Oryzeae</taxon>
        <taxon>Oryzinae</taxon>
        <taxon>Oryza</taxon>
    </lineage>
</organism>
<name>A0A0E0EXB2_9ORYZ</name>
<dbReference type="Gramene" id="OMERI10G05950.1">
    <property type="protein sequence ID" value="OMERI10G05950.1"/>
    <property type="gene ID" value="OMERI10G05950"/>
</dbReference>